<dbReference type="InterPro" id="IPR008551">
    <property type="entry name" value="TANGO2"/>
</dbReference>
<organism evidence="1 2">
    <name type="scientific">Ancylomarina longa</name>
    <dbReference type="NCBI Taxonomy" id="2487017"/>
    <lineage>
        <taxon>Bacteria</taxon>
        <taxon>Pseudomonadati</taxon>
        <taxon>Bacteroidota</taxon>
        <taxon>Bacteroidia</taxon>
        <taxon>Marinilabiliales</taxon>
        <taxon>Marinifilaceae</taxon>
        <taxon>Ancylomarina</taxon>
    </lineage>
</organism>
<dbReference type="RefSeq" id="WP_127344891.1">
    <property type="nucleotide sequence ID" value="NZ_RJJX01000032.1"/>
</dbReference>
<dbReference type="PANTHER" id="PTHR17985">
    <property type="entry name" value="SER/THR-RICH PROTEIN T10 IN DGCR REGION"/>
    <property type="match status" value="1"/>
</dbReference>
<proteinExistence type="predicted"/>
<dbReference type="Proteomes" id="UP000282985">
    <property type="component" value="Unassembled WGS sequence"/>
</dbReference>
<accession>A0A434AF38</accession>
<keyword evidence="2" id="KW-1185">Reference proteome</keyword>
<dbReference type="OrthoDB" id="4380123at2"/>
<protein>
    <recommendedName>
        <fullName evidence="3">NRDE family protein</fullName>
    </recommendedName>
</protein>
<evidence type="ECO:0000313" key="1">
    <source>
        <dbReference type="EMBL" id="RUT72989.1"/>
    </source>
</evidence>
<gene>
    <name evidence="1" type="ORF">DLK05_15585</name>
</gene>
<dbReference type="AlphaFoldDB" id="A0A434AF38"/>
<dbReference type="EMBL" id="RJJX01000032">
    <property type="protein sequence ID" value="RUT72989.1"/>
    <property type="molecule type" value="Genomic_DNA"/>
</dbReference>
<comment type="caution">
    <text evidence="1">The sequence shown here is derived from an EMBL/GenBank/DDBJ whole genome shotgun (WGS) entry which is preliminary data.</text>
</comment>
<reference evidence="1 2" key="1">
    <citation type="submission" date="2018-11" db="EMBL/GenBank/DDBJ databases">
        <title>Parancylomarina longa gen. nov., sp. nov., isolated from sediments of southern Okinawa.</title>
        <authorList>
            <person name="Fu T."/>
        </authorList>
    </citation>
    <scope>NUCLEOTIDE SEQUENCE [LARGE SCALE GENOMIC DNA]</scope>
    <source>
        <strain evidence="1 2">T3-2 S1-C</strain>
    </source>
</reference>
<name>A0A434AF38_9BACT</name>
<dbReference type="PANTHER" id="PTHR17985:SF8">
    <property type="entry name" value="TRANSPORT AND GOLGI ORGANIZATION PROTEIN 2 HOMOLOG"/>
    <property type="match status" value="1"/>
</dbReference>
<dbReference type="Pfam" id="PF05742">
    <property type="entry name" value="TANGO2"/>
    <property type="match status" value="1"/>
</dbReference>
<sequence length="236" mass="27534">MCTLSYLPLSEQQFFFTTNRDESPSRKAQLPKLHTQGNSFVVYPKDEQSGGTWMLCSKENISVCLLNGAYVKHKHLTSYRKSRGIVVLDFLSFASVIEFVREYEFSEIEPFTMIVVSAKNILTLEEIRWDGSSIHYRLLDPTLPRIWSSVTLYDSKVREDRRKWFKLWMETSRLSKESIIDFHKNAGRKDPSNALVMNRNDKVKTQSITQIRSVNSNLLMYYETLDPNSNIEIEIL</sequence>
<evidence type="ECO:0008006" key="3">
    <source>
        <dbReference type="Google" id="ProtNLM"/>
    </source>
</evidence>
<evidence type="ECO:0000313" key="2">
    <source>
        <dbReference type="Proteomes" id="UP000282985"/>
    </source>
</evidence>